<accession>A0A9P9KF86</accession>
<dbReference type="GeneID" id="70217226"/>
<dbReference type="Proteomes" id="UP000720189">
    <property type="component" value="Unassembled WGS sequence"/>
</dbReference>
<proteinExistence type="predicted"/>
<evidence type="ECO:0000313" key="2">
    <source>
        <dbReference type="Proteomes" id="UP000720189"/>
    </source>
</evidence>
<comment type="caution">
    <text evidence="1">The sequence shown here is derived from an EMBL/GenBank/DDBJ whole genome shotgun (WGS) entry which is preliminary data.</text>
</comment>
<sequence length="309" mass="35336">MSSWNRYDLGQTNIFYDEAKPPLWSFVLPPHVEDVKGCLMDFSCLANGKNDSFHAISKDIAERMEQGLNPDPVHKAAERIQHEVVSKVGGGYDEKVWQDIFKKHFFDQLTDSLSISKEDSRRVSRSKYYYDQVISGLPKVVDPTARQWSQAGDSRAVEPFVWSTLQALNKFGLEPAPFRIFEKSPLEANLRCYPWLIVEHKKEKKQNEGLERVVNCQAANAAACAVSLIQQTAQYAVKLPRHAHIPPIPAITTLGPFVTVWLMYFAEDFDAPCSRRDTDEVLTRRRKEGYVMRAIWKGDVRKLTDIIAF</sequence>
<evidence type="ECO:0000313" key="1">
    <source>
        <dbReference type="EMBL" id="KAH7259273.1"/>
    </source>
</evidence>
<protein>
    <submittedName>
        <fullName evidence="1">Uncharacterized protein</fullName>
    </submittedName>
</protein>
<dbReference type="RefSeq" id="XP_046051981.1">
    <property type="nucleotide sequence ID" value="XM_046187272.1"/>
</dbReference>
<dbReference type="AlphaFoldDB" id="A0A9P9KF86"/>
<dbReference type="OrthoDB" id="5081713at2759"/>
<keyword evidence="2" id="KW-1185">Reference proteome</keyword>
<reference evidence="1" key="1">
    <citation type="journal article" date="2021" name="Nat. Commun.">
        <title>Genetic determinants of endophytism in the Arabidopsis root mycobiome.</title>
        <authorList>
            <person name="Mesny F."/>
            <person name="Miyauchi S."/>
            <person name="Thiergart T."/>
            <person name="Pickel B."/>
            <person name="Atanasova L."/>
            <person name="Karlsson M."/>
            <person name="Huettel B."/>
            <person name="Barry K.W."/>
            <person name="Haridas S."/>
            <person name="Chen C."/>
            <person name="Bauer D."/>
            <person name="Andreopoulos W."/>
            <person name="Pangilinan J."/>
            <person name="LaButti K."/>
            <person name="Riley R."/>
            <person name="Lipzen A."/>
            <person name="Clum A."/>
            <person name="Drula E."/>
            <person name="Henrissat B."/>
            <person name="Kohler A."/>
            <person name="Grigoriev I.V."/>
            <person name="Martin F.M."/>
            <person name="Hacquard S."/>
        </authorList>
    </citation>
    <scope>NUCLEOTIDE SEQUENCE</scope>
    <source>
        <strain evidence="1">MPI-CAGE-AT-0023</strain>
    </source>
</reference>
<organism evidence="1 2">
    <name type="scientific">Fusarium redolens</name>
    <dbReference type="NCBI Taxonomy" id="48865"/>
    <lineage>
        <taxon>Eukaryota</taxon>
        <taxon>Fungi</taxon>
        <taxon>Dikarya</taxon>
        <taxon>Ascomycota</taxon>
        <taxon>Pezizomycotina</taxon>
        <taxon>Sordariomycetes</taxon>
        <taxon>Hypocreomycetidae</taxon>
        <taxon>Hypocreales</taxon>
        <taxon>Nectriaceae</taxon>
        <taxon>Fusarium</taxon>
        <taxon>Fusarium redolens species complex</taxon>
    </lineage>
</organism>
<gene>
    <name evidence="1" type="ORF">BKA55DRAFT_506547</name>
</gene>
<name>A0A9P9KF86_FUSRE</name>
<dbReference type="EMBL" id="JAGMUX010000005">
    <property type="protein sequence ID" value="KAH7259273.1"/>
    <property type="molecule type" value="Genomic_DNA"/>
</dbReference>